<accession>A0A9D4GT81</accession>
<reference evidence="2" key="2">
    <citation type="submission" date="2020-11" db="EMBL/GenBank/DDBJ databases">
        <authorList>
            <person name="McCartney M.A."/>
            <person name="Auch B."/>
            <person name="Kono T."/>
            <person name="Mallez S."/>
            <person name="Becker A."/>
            <person name="Gohl D.M."/>
            <person name="Silverstein K.A.T."/>
            <person name="Koren S."/>
            <person name="Bechman K.B."/>
            <person name="Herman A."/>
            <person name="Abrahante J.E."/>
            <person name="Garbe J."/>
        </authorList>
    </citation>
    <scope>NUCLEOTIDE SEQUENCE</scope>
    <source>
        <strain evidence="2">Duluth1</strain>
        <tissue evidence="2">Whole animal</tissue>
    </source>
</reference>
<dbReference type="SMART" id="SM00060">
    <property type="entry name" value="FN3"/>
    <property type="match status" value="1"/>
</dbReference>
<evidence type="ECO:0000313" key="3">
    <source>
        <dbReference type="Proteomes" id="UP000828390"/>
    </source>
</evidence>
<dbReference type="PROSITE" id="PS50853">
    <property type="entry name" value="FN3"/>
    <property type="match status" value="1"/>
</dbReference>
<protein>
    <recommendedName>
        <fullName evidence="1">Fibronectin type-III domain-containing protein</fullName>
    </recommendedName>
</protein>
<evidence type="ECO:0000259" key="1">
    <source>
        <dbReference type="PROSITE" id="PS50853"/>
    </source>
</evidence>
<dbReference type="CDD" id="cd00063">
    <property type="entry name" value="FN3"/>
    <property type="match status" value="1"/>
</dbReference>
<dbReference type="Pfam" id="PF00041">
    <property type="entry name" value="fn3"/>
    <property type="match status" value="1"/>
</dbReference>
<name>A0A9D4GT81_DREPO</name>
<organism evidence="2 3">
    <name type="scientific">Dreissena polymorpha</name>
    <name type="common">Zebra mussel</name>
    <name type="synonym">Mytilus polymorpha</name>
    <dbReference type="NCBI Taxonomy" id="45954"/>
    <lineage>
        <taxon>Eukaryota</taxon>
        <taxon>Metazoa</taxon>
        <taxon>Spiralia</taxon>
        <taxon>Lophotrochozoa</taxon>
        <taxon>Mollusca</taxon>
        <taxon>Bivalvia</taxon>
        <taxon>Autobranchia</taxon>
        <taxon>Heteroconchia</taxon>
        <taxon>Euheterodonta</taxon>
        <taxon>Imparidentia</taxon>
        <taxon>Neoheterodontei</taxon>
        <taxon>Myida</taxon>
        <taxon>Dreissenoidea</taxon>
        <taxon>Dreissenidae</taxon>
        <taxon>Dreissena</taxon>
    </lineage>
</organism>
<comment type="caution">
    <text evidence="2">The sequence shown here is derived from an EMBL/GenBank/DDBJ whole genome shotgun (WGS) entry which is preliminary data.</text>
</comment>
<gene>
    <name evidence="2" type="ORF">DPMN_121265</name>
</gene>
<dbReference type="Gene3D" id="2.60.40.10">
    <property type="entry name" value="Immunoglobulins"/>
    <property type="match status" value="1"/>
</dbReference>
<keyword evidence="3" id="KW-1185">Reference proteome</keyword>
<evidence type="ECO:0000313" key="2">
    <source>
        <dbReference type="EMBL" id="KAH3819527.1"/>
    </source>
</evidence>
<dbReference type="SUPFAM" id="SSF49265">
    <property type="entry name" value="Fibronectin type III"/>
    <property type="match status" value="1"/>
</dbReference>
<dbReference type="Proteomes" id="UP000828390">
    <property type="component" value="Unassembled WGS sequence"/>
</dbReference>
<proteinExistence type="predicted"/>
<reference evidence="2" key="1">
    <citation type="journal article" date="2019" name="bioRxiv">
        <title>The Genome of the Zebra Mussel, Dreissena polymorpha: A Resource for Invasive Species Research.</title>
        <authorList>
            <person name="McCartney M.A."/>
            <person name="Auch B."/>
            <person name="Kono T."/>
            <person name="Mallez S."/>
            <person name="Zhang Y."/>
            <person name="Obille A."/>
            <person name="Becker A."/>
            <person name="Abrahante J.E."/>
            <person name="Garbe J."/>
            <person name="Badalamenti J.P."/>
            <person name="Herman A."/>
            <person name="Mangelson H."/>
            <person name="Liachko I."/>
            <person name="Sullivan S."/>
            <person name="Sone E.D."/>
            <person name="Koren S."/>
            <person name="Silverstein K.A.T."/>
            <person name="Beckman K.B."/>
            <person name="Gohl D.M."/>
        </authorList>
    </citation>
    <scope>NUCLEOTIDE SEQUENCE</scope>
    <source>
        <strain evidence="2">Duluth1</strain>
        <tissue evidence="2">Whole animal</tissue>
    </source>
</reference>
<dbReference type="InterPro" id="IPR013783">
    <property type="entry name" value="Ig-like_fold"/>
</dbReference>
<feature type="domain" description="Fibronectin type-III" evidence="1">
    <location>
        <begin position="21"/>
        <end position="105"/>
    </location>
</feature>
<dbReference type="AlphaFoldDB" id="A0A9D4GT81"/>
<sequence length="105" mass="11697">MNPNTAPFNFYTSIFYDAIAPPHRPEQAHVIADSLTLNSVKIEWVPSENGDVPETFTLLWKEGNIPYWNAITIPSPTTSFYLQGLAPGKKYEVKITAENIAGKSN</sequence>
<dbReference type="InterPro" id="IPR003961">
    <property type="entry name" value="FN3_dom"/>
</dbReference>
<dbReference type="InterPro" id="IPR036116">
    <property type="entry name" value="FN3_sf"/>
</dbReference>
<dbReference type="EMBL" id="JAIWYP010000005">
    <property type="protein sequence ID" value="KAH3819527.1"/>
    <property type="molecule type" value="Genomic_DNA"/>
</dbReference>